<dbReference type="InterPro" id="IPR000315">
    <property type="entry name" value="Znf_B-box"/>
</dbReference>
<dbReference type="PROSITE" id="PS50119">
    <property type="entry name" value="ZF_BBOX"/>
    <property type="match status" value="1"/>
</dbReference>
<dbReference type="CDD" id="cd13745">
    <property type="entry name" value="SPRY_PRY_TRIM39"/>
    <property type="match status" value="1"/>
</dbReference>
<evidence type="ECO:0000313" key="7">
    <source>
        <dbReference type="Proteomes" id="UP000189705"/>
    </source>
</evidence>
<keyword evidence="1 3" id="KW-0863">Zinc-finger</keyword>
<evidence type="ECO:0000256" key="1">
    <source>
        <dbReference type="ARBA" id="ARBA00022771"/>
    </source>
</evidence>
<dbReference type="CDD" id="cd19762">
    <property type="entry name" value="Bbox2_TRIM7-like"/>
    <property type="match status" value="1"/>
</dbReference>
<dbReference type="GO" id="GO:0008270">
    <property type="term" value="F:zinc ion binding"/>
    <property type="evidence" value="ECO:0007669"/>
    <property type="project" value="UniProtKB-KW"/>
</dbReference>
<sequence length="383" mass="43410">MDEEAVCSICLDLLQEPLLSYVAASGPLCYISNLQQSHLKCLEHEEKLKLFCEEDGEAICVICRDSKAHRHHTVLPIQEAANDYQNKVKRQREGIKSECEKLRRFVSEEEQRLLQRLEEEERETLRSLEANVAQLSRQSSSLRTLISEIEEKSRQTPAELLKDVKRTLDRSKDVKLQETKAVSTELKTPCSIPGMVEMLRKFTVDVTLDPGTAHPKLVLSEDRKCVRLGDTRQLLPNTPKRFDTFPCVLGSEGITGGRRYWEGEVGDKTQWALGVCRESVRRKGVVVRSPGDGFWVVCLRDGDYKALTSPWTPLPVHVWPRRVGVFLDYEGGEVSFYNVTDRSHLFTFTDTFSGTLRPFFSPGVTCWVTNAAPLTLCPVPAQP</sequence>
<evidence type="ECO:0000313" key="8">
    <source>
        <dbReference type="RefSeq" id="XP_025051215.1"/>
    </source>
</evidence>
<feature type="coiled-coil region" evidence="4">
    <location>
        <begin position="103"/>
        <end position="152"/>
    </location>
</feature>
<dbReference type="Pfam" id="PF13765">
    <property type="entry name" value="PRY"/>
    <property type="match status" value="1"/>
</dbReference>
<dbReference type="InterPro" id="IPR035033">
    <property type="entry name" value="PRY/SPRY_TRIM39"/>
</dbReference>
<dbReference type="FunFam" id="2.60.120.920:FF:000004">
    <property type="entry name" value="Butyrophilin subfamily 1 member A1"/>
    <property type="match status" value="1"/>
</dbReference>
<dbReference type="RefSeq" id="XP_025051215.1">
    <property type="nucleotide sequence ID" value="XM_025195430.1"/>
</dbReference>
<dbReference type="SUPFAM" id="SSF57845">
    <property type="entry name" value="B-box zinc-binding domain"/>
    <property type="match status" value="1"/>
</dbReference>
<dbReference type="Gene3D" id="3.30.160.60">
    <property type="entry name" value="Classic Zinc Finger"/>
    <property type="match status" value="1"/>
</dbReference>
<evidence type="ECO:0000259" key="6">
    <source>
        <dbReference type="PROSITE" id="PS50188"/>
    </source>
</evidence>
<name>A0A3Q0FYN0_ALLSI</name>
<keyword evidence="7" id="KW-1185">Reference proteome</keyword>
<keyword evidence="4" id="KW-0175">Coiled coil</keyword>
<accession>A0A3Q0FYN0</accession>
<dbReference type="InterPro" id="IPR003879">
    <property type="entry name" value="Butyrophylin_SPRY"/>
</dbReference>
<dbReference type="KEGG" id="asn:102378029"/>
<organism evidence="7 8">
    <name type="scientific">Alligator sinensis</name>
    <name type="common">Chinese alligator</name>
    <dbReference type="NCBI Taxonomy" id="38654"/>
    <lineage>
        <taxon>Eukaryota</taxon>
        <taxon>Metazoa</taxon>
        <taxon>Chordata</taxon>
        <taxon>Craniata</taxon>
        <taxon>Vertebrata</taxon>
        <taxon>Euteleostomi</taxon>
        <taxon>Archelosauria</taxon>
        <taxon>Archosauria</taxon>
        <taxon>Crocodylia</taxon>
        <taxon>Alligatoridae</taxon>
        <taxon>Alligatorinae</taxon>
        <taxon>Alligator</taxon>
    </lineage>
</organism>
<dbReference type="Pfam" id="PF00643">
    <property type="entry name" value="zf-B_box"/>
    <property type="match status" value="1"/>
</dbReference>
<dbReference type="PRINTS" id="PR01407">
    <property type="entry name" value="BUTYPHLNCDUF"/>
</dbReference>
<dbReference type="SMART" id="SM00589">
    <property type="entry name" value="PRY"/>
    <property type="match status" value="1"/>
</dbReference>
<dbReference type="InterPro" id="IPR043136">
    <property type="entry name" value="B30.2/SPRY_sf"/>
</dbReference>
<dbReference type="InterPro" id="IPR006574">
    <property type="entry name" value="PRY"/>
</dbReference>
<dbReference type="SUPFAM" id="SSF49899">
    <property type="entry name" value="Concanavalin A-like lectins/glucanases"/>
    <property type="match status" value="1"/>
</dbReference>
<evidence type="ECO:0000256" key="3">
    <source>
        <dbReference type="PROSITE-ProRule" id="PRU00024"/>
    </source>
</evidence>
<dbReference type="PANTHER" id="PTHR24103">
    <property type="entry name" value="E3 UBIQUITIN-PROTEIN LIGASE TRIM"/>
    <property type="match status" value="1"/>
</dbReference>
<dbReference type="Gene3D" id="2.60.120.920">
    <property type="match status" value="1"/>
</dbReference>
<evidence type="ECO:0000256" key="4">
    <source>
        <dbReference type="SAM" id="Coils"/>
    </source>
</evidence>
<dbReference type="InParanoid" id="A0A3Q0FYN0"/>
<dbReference type="GeneID" id="102378029"/>
<feature type="domain" description="B box-type" evidence="5">
    <location>
        <begin position="36"/>
        <end position="77"/>
    </location>
</feature>
<reference evidence="8" key="1">
    <citation type="submission" date="2025-08" db="UniProtKB">
        <authorList>
            <consortium name="RefSeq"/>
        </authorList>
    </citation>
    <scope>IDENTIFICATION</scope>
</reference>
<keyword evidence="1 3" id="KW-0479">Metal-binding</keyword>
<gene>
    <name evidence="8" type="primary">LOC102378029</name>
</gene>
<evidence type="ECO:0000259" key="5">
    <source>
        <dbReference type="PROSITE" id="PS50119"/>
    </source>
</evidence>
<dbReference type="PROSITE" id="PS50188">
    <property type="entry name" value="B302_SPRY"/>
    <property type="match status" value="1"/>
</dbReference>
<dbReference type="InterPro" id="IPR001870">
    <property type="entry name" value="B30.2/SPRY"/>
</dbReference>
<dbReference type="SMART" id="SM00449">
    <property type="entry name" value="SPRY"/>
    <property type="match status" value="1"/>
</dbReference>
<dbReference type="InterPro" id="IPR050143">
    <property type="entry name" value="TRIM/RBCC"/>
</dbReference>
<dbReference type="SMART" id="SM00336">
    <property type="entry name" value="BBOX"/>
    <property type="match status" value="1"/>
</dbReference>
<dbReference type="AlphaFoldDB" id="A0A3Q0FYN0"/>
<dbReference type="Proteomes" id="UP000189705">
    <property type="component" value="Unplaced"/>
</dbReference>
<proteinExistence type="predicted"/>
<dbReference type="InterPro" id="IPR003877">
    <property type="entry name" value="SPRY_dom"/>
</dbReference>
<evidence type="ECO:0000256" key="2">
    <source>
        <dbReference type="ARBA" id="ARBA00022833"/>
    </source>
</evidence>
<dbReference type="Pfam" id="PF00622">
    <property type="entry name" value="SPRY"/>
    <property type="match status" value="1"/>
</dbReference>
<protein>
    <submittedName>
        <fullName evidence="8">E3 ubiquitin-protein ligase TRIM39-like</fullName>
    </submittedName>
</protein>
<dbReference type="InterPro" id="IPR013320">
    <property type="entry name" value="ConA-like_dom_sf"/>
</dbReference>
<keyword evidence="2" id="KW-0862">Zinc</keyword>
<feature type="domain" description="B30.2/SPRY" evidence="6">
    <location>
        <begin position="186"/>
        <end position="381"/>
    </location>
</feature>